<evidence type="ECO:0000313" key="2">
    <source>
        <dbReference type="Proteomes" id="UP000006527"/>
    </source>
</evidence>
<dbReference type="GeneID" id="10328572"/>
<dbReference type="Proteomes" id="UP000006527">
    <property type="component" value="Segment"/>
</dbReference>
<reference evidence="1 2" key="1">
    <citation type="journal article" date="2010" name="Environ. Microbiol.">
        <title>Genomic analysis of oceanic cyanobacterial myoviruses compared with T4-like myoviruses from diverse hosts and environments.</title>
        <authorList>
            <person name="Sullivan M.B."/>
            <person name="Huang K.H."/>
            <person name="Ignacio-Espinoza J.C."/>
            <person name="Berlin A.M."/>
            <person name="Kelly L."/>
            <person name="Weigele P.R."/>
            <person name="DeFrancesco A.S."/>
            <person name="Kern S.E."/>
            <person name="Thompson L.R."/>
            <person name="Young S."/>
            <person name="Yandava C."/>
            <person name="Fu R."/>
            <person name="Krastins B."/>
            <person name="Chase M."/>
            <person name="Sarracino D."/>
            <person name="Osburne M.S."/>
            <person name="Henn M.R."/>
            <person name="Chisholm S.W."/>
        </authorList>
    </citation>
    <scope>NUCLEOTIDE SEQUENCE [LARGE SCALE GENOMIC DNA]</scope>
    <source>
        <strain evidence="1">8109-3</strain>
    </source>
</reference>
<sequence length="50" mass="5930">MQQMTFVFSVFLYCRIVCIIPDNYVIVNLGCFLPTYLRLESECQKNSEIF</sequence>
<gene>
    <name evidence="1" type="ORF">SSSM7_004</name>
</gene>
<keyword evidence="2" id="KW-1185">Reference proteome</keyword>
<dbReference type="KEGG" id="vg:10328572"/>
<accession>E3SKS1</accession>
<name>E3SKS1_9CAUD</name>
<dbReference type="EMBL" id="GU071098">
    <property type="protein sequence ID" value="ADO98069.1"/>
    <property type="molecule type" value="Genomic_DNA"/>
</dbReference>
<protein>
    <submittedName>
        <fullName evidence="1">Uncharacterized protein</fullName>
    </submittedName>
</protein>
<dbReference type="RefSeq" id="YP_004324056.1">
    <property type="nucleotide sequence ID" value="NC_015287.1"/>
</dbReference>
<evidence type="ECO:0000313" key="1">
    <source>
        <dbReference type="EMBL" id="ADO98069.1"/>
    </source>
</evidence>
<proteinExistence type="predicted"/>
<organism evidence="1 2">
    <name type="scientific">Synechococcus phage S-SSM7</name>
    <dbReference type="NCBI Taxonomy" id="445686"/>
    <lineage>
        <taxon>Viruses</taxon>
        <taxon>Duplodnaviria</taxon>
        <taxon>Heunggongvirae</taxon>
        <taxon>Uroviricota</taxon>
        <taxon>Caudoviricetes</taxon>
        <taxon>Pantevenvirales</taxon>
        <taxon>Kyanoviridae</taxon>
        <taxon>Lipsvirus</taxon>
        <taxon>Lipsvirus ssm7</taxon>
    </lineage>
</organism>